<accession>A0A0D2BUE7</accession>
<dbReference type="EMBL" id="KN847060">
    <property type="protein sequence ID" value="KIW22005.1"/>
    <property type="molecule type" value="Genomic_DNA"/>
</dbReference>
<protein>
    <submittedName>
        <fullName evidence="1">Uncharacterized protein</fullName>
    </submittedName>
</protein>
<keyword evidence="2" id="KW-1185">Reference proteome</keyword>
<dbReference type="GeneID" id="27351784"/>
<sequence>METDTLASLSVSQSTCITGVHKDGEFCILSEETLEESNLDPEPLQKIMGEILKGAGAFQASGAETEPMMPEKVRVACNGELRTITWTPYTLIISEVDDTLTGTFAWVCHKSWYNTIYRNQNFSRSDGGNDINYMRGAVLCRKSVLRALETFRQGSKHVDDLCSMIKSLDVEHFVIDQNHGVKDLDGNCDNLSNRYIRAHLPDGYESDCVELDLPRRQPKRPRKRRHTNTKD</sequence>
<gene>
    <name evidence="1" type="ORF">PV07_12590</name>
</gene>
<evidence type="ECO:0000313" key="2">
    <source>
        <dbReference type="Proteomes" id="UP000054466"/>
    </source>
</evidence>
<dbReference type="HOGENOM" id="CLU_1199679_0_0_1"/>
<organism evidence="1 2">
    <name type="scientific">Cladophialophora immunda</name>
    <dbReference type="NCBI Taxonomy" id="569365"/>
    <lineage>
        <taxon>Eukaryota</taxon>
        <taxon>Fungi</taxon>
        <taxon>Dikarya</taxon>
        <taxon>Ascomycota</taxon>
        <taxon>Pezizomycotina</taxon>
        <taxon>Eurotiomycetes</taxon>
        <taxon>Chaetothyriomycetidae</taxon>
        <taxon>Chaetothyriales</taxon>
        <taxon>Herpotrichiellaceae</taxon>
        <taxon>Cladophialophora</taxon>
    </lineage>
</organism>
<evidence type="ECO:0000313" key="1">
    <source>
        <dbReference type="EMBL" id="KIW22005.1"/>
    </source>
</evidence>
<dbReference type="AlphaFoldDB" id="A0A0D2BUE7"/>
<name>A0A0D2BUE7_9EURO</name>
<dbReference type="VEuPathDB" id="FungiDB:PV07_12590"/>
<dbReference type="RefSeq" id="XP_016242221.1">
    <property type="nucleotide sequence ID" value="XM_016400130.1"/>
</dbReference>
<dbReference type="Proteomes" id="UP000054466">
    <property type="component" value="Unassembled WGS sequence"/>
</dbReference>
<reference evidence="1 2" key="1">
    <citation type="submission" date="2015-01" db="EMBL/GenBank/DDBJ databases">
        <title>The Genome Sequence of Cladophialophora immunda CBS83496.</title>
        <authorList>
            <consortium name="The Broad Institute Genomics Platform"/>
            <person name="Cuomo C."/>
            <person name="de Hoog S."/>
            <person name="Gorbushina A."/>
            <person name="Stielow B."/>
            <person name="Teixiera M."/>
            <person name="Abouelleil A."/>
            <person name="Chapman S.B."/>
            <person name="Priest M."/>
            <person name="Young S.K."/>
            <person name="Wortman J."/>
            <person name="Nusbaum C."/>
            <person name="Birren B."/>
        </authorList>
    </citation>
    <scope>NUCLEOTIDE SEQUENCE [LARGE SCALE GENOMIC DNA]</scope>
    <source>
        <strain evidence="1 2">CBS 83496</strain>
    </source>
</reference>
<proteinExistence type="predicted"/>